<name>A1WEF6_VEREI</name>
<dbReference type="OrthoDB" id="9797653at2"/>
<keyword evidence="3" id="KW-1185">Reference proteome</keyword>
<dbReference type="EMBL" id="CP000542">
    <property type="protein sequence ID" value="ABM56013.1"/>
    <property type="molecule type" value="Genomic_DNA"/>
</dbReference>
<dbReference type="PANTHER" id="PTHR48207:SF3">
    <property type="entry name" value="SUCCINATE--HYDROXYMETHYLGLUTARATE COA-TRANSFERASE"/>
    <property type="match status" value="1"/>
</dbReference>
<dbReference type="Pfam" id="PF02515">
    <property type="entry name" value="CoA_transf_3"/>
    <property type="match status" value="1"/>
</dbReference>
<dbReference type="KEGG" id="vei:Veis_0221"/>
<dbReference type="InterPro" id="IPR044855">
    <property type="entry name" value="CoA-Trfase_III_dom3_sf"/>
</dbReference>
<dbReference type="RefSeq" id="WP_011808032.1">
    <property type="nucleotide sequence ID" value="NC_008786.1"/>
</dbReference>
<accession>A1WEF6</accession>
<dbReference type="Gene3D" id="3.40.50.10540">
    <property type="entry name" value="Crotonobetainyl-coa:carnitine coa-transferase, domain 1"/>
    <property type="match status" value="1"/>
</dbReference>
<dbReference type="eggNOG" id="COG1804">
    <property type="taxonomic scope" value="Bacteria"/>
</dbReference>
<evidence type="ECO:0000313" key="2">
    <source>
        <dbReference type="EMBL" id="ABM56013.1"/>
    </source>
</evidence>
<dbReference type="HOGENOM" id="CLU_033975_0_0_4"/>
<organism evidence="2 3">
    <name type="scientific">Verminephrobacter eiseniae (strain EF01-2)</name>
    <dbReference type="NCBI Taxonomy" id="391735"/>
    <lineage>
        <taxon>Bacteria</taxon>
        <taxon>Pseudomonadati</taxon>
        <taxon>Pseudomonadota</taxon>
        <taxon>Betaproteobacteria</taxon>
        <taxon>Burkholderiales</taxon>
        <taxon>Comamonadaceae</taxon>
        <taxon>Verminephrobacter</taxon>
    </lineage>
</organism>
<dbReference type="SUPFAM" id="SSF89796">
    <property type="entry name" value="CoA-transferase family III (CaiB/BaiF)"/>
    <property type="match status" value="1"/>
</dbReference>
<proteinExistence type="predicted"/>
<dbReference type="InterPro" id="IPR003673">
    <property type="entry name" value="CoA-Trfase_fam_III"/>
</dbReference>
<dbReference type="InterPro" id="IPR050483">
    <property type="entry name" value="CoA-transferase_III_domain"/>
</dbReference>
<dbReference type="GO" id="GO:0008410">
    <property type="term" value="F:CoA-transferase activity"/>
    <property type="evidence" value="ECO:0007669"/>
    <property type="project" value="TreeGrafter"/>
</dbReference>
<gene>
    <name evidence="2" type="ordered locus">Veis_0221</name>
</gene>
<evidence type="ECO:0000313" key="3">
    <source>
        <dbReference type="Proteomes" id="UP000000374"/>
    </source>
</evidence>
<dbReference type="InterPro" id="IPR023606">
    <property type="entry name" value="CoA-Trfase_III_dom_1_sf"/>
</dbReference>
<evidence type="ECO:0000256" key="1">
    <source>
        <dbReference type="ARBA" id="ARBA00022679"/>
    </source>
</evidence>
<dbReference type="GeneID" id="76458965"/>
<dbReference type="Gene3D" id="3.30.1540.10">
    <property type="entry name" value="formyl-coa transferase, domain 3"/>
    <property type="match status" value="1"/>
</dbReference>
<dbReference type="PANTHER" id="PTHR48207">
    <property type="entry name" value="SUCCINATE--HYDROXYMETHYLGLUTARATE COA-TRANSFERASE"/>
    <property type="match status" value="1"/>
</dbReference>
<dbReference type="STRING" id="391735.Veis_0221"/>
<dbReference type="AlphaFoldDB" id="A1WEF6"/>
<keyword evidence="1" id="KW-0808">Transferase</keyword>
<protein>
    <submittedName>
        <fullName evidence="2">L-carnitine dehydratase/bile acid-inducible protein F</fullName>
    </submittedName>
</protein>
<sequence length="414" mass="43882">MSTPETPLPLHGLPAKSAAALDLLAGLKVLDLTTSIAGPYAGQLLADLGATVVKVEKPGTGDDARAWGPPFLHGESLWFMSVNRGKQSLTLDMAAPAGRQVLRQLVAECDVILLNLVARAQCKLGLDADVLMGLNPRLIHVSITGFGVGSSRADLPCYDLIAEGYSGVMDLTGEADAAPQKVGTPAADLLAGSDAAMAVLAALWRRQRNGKGCVIDVSMVESMSRFMAPRLMPYLGSGELSRRTGGRDSVVAIYQVFDAADAPMTLGLGNDAIWKRFWDAVGQPEVAVDPGFASNALRRARREDLVERIAALIGSRPRAHWLELLGAARVPCGPIQRLDELAQDPALHAAGFLYRIDGPDGPIPQVGLGIRFDGRTEGTALPPPKLGANTQEVLGQWLGCAAAQIERLRAQRIV</sequence>
<dbReference type="Proteomes" id="UP000000374">
    <property type="component" value="Chromosome"/>
</dbReference>
<reference evidence="3" key="1">
    <citation type="submission" date="2006-12" db="EMBL/GenBank/DDBJ databases">
        <title>Complete sequence of chromosome 1 of Verminephrobacter eiseniae EF01-2.</title>
        <authorList>
            <person name="Copeland A."/>
            <person name="Lucas S."/>
            <person name="Lapidus A."/>
            <person name="Barry K."/>
            <person name="Detter J.C."/>
            <person name="Glavina del Rio T."/>
            <person name="Dalin E."/>
            <person name="Tice H."/>
            <person name="Pitluck S."/>
            <person name="Chertkov O."/>
            <person name="Brettin T."/>
            <person name="Bruce D."/>
            <person name="Han C."/>
            <person name="Tapia R."/>
            <person name="Gilna P."/>
            <person name="Schmutz J."/>
            <person name="Larimer F."/>
            <person name="Land M."/>
            <person name="Hauser L."/>
            <person name="Kyrpides N."/>
            <person name="Kim E."/>
            <person name="Stahl D."/>
            <person name="Richardson P."/>
        </authorList>
    </citation>
    <scope>NUCLEOTIDE SEQUENCE [LARGE SCALE GENOMIC DNA]</scope>
    <source>
        <strain evidence="3">EF01-2</strain>
    </source>
</reference>